<accession>A0A934VE10</accession>
<keyword evidence="1" id="KW-0812">Transmembrane</keyword>
<feature type="transmembrane region" description="Helical" evidence="1">
    <location>
        <begin position="20"/>
        <end position="38"/>
    </location>
</feature>
<protein>
    <submittedName>
        <fullName evidence="2">Type II secretion system protein</fullName>
    </submittedName>
</protein>
<evidence type="ECO:0000256" key="1">
    <source>
        <dbReference type="SAM" id="Phobius"/>
    </source>
</evidence>
<dbReference type="RefSeq" id="WP_200278114.1">
    <property type="nucleotide sequence ID" value="NZ_JAENII010000004.1"/>
</dbReference>
<dbReference type="Proteomes" id="UP000658278">
    <property type="component" value="Unassembled WGS sequence"/>
</dbReference>
<proteinExistence type="predicted"/>
<evidence type="ECO:0000313" key="2">
    <source>
        <dbReference type="EMBL" id="MBK1826819.1"/>
    </source>
</evidence>
<keyword evidence="1" id="KW-1133">Transmembrane helix</keyword>
<keyword evidence="1" id="KW-0472">Membrane</keyword>
<name>A0A934VE10_9BACT</name>
<comment type="caution">
    <text evidence="2">The sequence shown here is derived from an EMBL/GenBank/DDBJ whole genome shotgun (WGS) entry which is preliminary data.</text>
</comment>
<organism evidence="2 3">
    <name type="scientific">Haloferula rosea</name>
    <dbReference type="NCBI Taxonomy" id="490093"/>
    <lineage>
        <taxon>Bacteria</taxon>
        <taxon>Pseudomonadati</taxon>
        <taxon>Verrucomicrobiota</taxon>
        <taxon>Verrucomicrobiia</taxon>
        <taxon>Verrucomicrobiales</taxon>
        <taxon>Verrucomicrobiaceae</taxon>
        <taxon>Haloferula</taxon>
    </lineage>
</organism>
<dbReference type="EMBL" id="JAENII010000004">
    <property type="protein sequence ID" value="MBK1826819.1"/>
    <property type="molecule type" value="Genomic_DNA"/>
</dbReference>
<sequence length="149" mass="16609">MKTASPRRRMDRPGLTLLEITVVLAVLLAMTTVLLIGARAWSRGSDRAACIMNIRNVQMSVRSYQNLYGFASGTIPRAERGSQSIADHLLHKGYIDSTTHEMLKGIQPCPGGGLYELAHEDVFPTPGELYVTCSLETRQQHQLPNDRDW</sequence>
<dbReference type="AlphaFoldDB" id="A0A934VE10"/>
<reference evidence="2" key="1">
    <citation type="submission" date="2021-01" db="EMBL/GenBank/DDBJ databases">
        <title>Modified the classification status of verrucomicrobia.</title>
        <authorList>
            <person name="Feng X."/>
        </authorList>
    </citation>
    <scope>NUCLEOTIDE SEQUENCE</scope>
    <source>
        <strain evidence="2">KCTC 22201</strain>
    </source>
</reference>
<gene>
    <name evidence="2" type="ORF">JIN81_07300</name>
</gene>
<evidence type="ECO:0000313" key="3">
    <source>
        <dbReference type="Proteomes" id="UP000658278"/>
    </source>
</evidence>
<keyword evidence="3" id="KW-1185">Reference proteome</keyword>